<dbReference type="AlphaFoldDB" id="A0A2C8FAG8"/>
<name>A0A2C8FAG8_9BACT</name>
<accession>A0A2C8FAG8</accession>
<protein>
    <submittedName>
        <fullName evidence="1">Uncharacterized protein</fullName>
    </submittedName>
</protein>
<reference evidence="2" key="1">
    <citation type="submission" date="2017-09" db="EMBL/GenBank/DDBJ databases">
        <authorList>
            <person name="Regsiter A."/>
            <person name="William W."/>
        </authorList>
    </citation>
    <scope>NUCLEOTIDE SEQUENCE [LARGE SCALE GENOMIC DNA]</scope>
    <source>
        <strain evidence="2">500-1</strain>
    </source>
</reference>
<organism evidence="1 2">
    <name type="scientific">Pseudodesulfovibrio profundus</name>
    <dbReference type="NCBI Taxonomy" id="57320"/>
    <lineage>
        <taxon>Bacteria</taxon>
        <taxon>Pseudomonadati</taxon>
        <taxon>Thermodesulfobacteriota</taxon>
        <taxon>Desulfovibrionia</taxon>
        <taxon>Desulfovibrionales</taxon>
        <taxon>Desulfovibrionaceae</taxon>
    </lineage>
</organism>
<proteinExistence type="predicted"/>
<sequence length="72" mass="8377">MEMDLDKKDYSFLSLTSPYHAQITKGGKEILMLEWDDLNQAQRDKFLALESELEAIQRKYVKEVLALADLVE</sequence>
<dbReference type="EMBL" id="LT907975">
    <property type="protein sequence ID" value="SOB59635.1"/>
    <property type="molecule type" value="Genomic_DNA"/>
</dbReference>
<dbReference type="Proteomes" id="UP000219215">
    <property type="component" value="Chromosome DPRO"/>
</dbReference>
<evidence type="ECO:0000313" key="1">
    <source>
        <dbReference type="EMBL" id="SOB59635.1"/>
    </source>
</evidence>
<keyword evidence="2" id="KW-1185">Reference proteome</keyword>
<dbReference type="RefSeq" id="WP_097012485.1">
    <property type="nucleotide sequence ID" value="NZ_LT907975.1"/>
</dbReference>
<dbReference type="KEGG" id="pprf:DPRO_2726"/>
<gene>
    <name evidence="1" type="ORF">DPRO_2726</name>
</gene>
<evidence type="ECO:0000313" key="2">
    <source>
        <dbReference type="Proteomes" id="UP000219215"/>
    </source>
</evidence>